<dbReference type="SUPFAM" id="SSF52540">
    <property type="entry name" value="P-loop containing nucleoside triphosphate hydrolases"/>
    <property type="match status" value="1"/>
</dbReference>
<evidence type="ECO:0000313" key="3">
    <source>
        <dbReference type="EMBL" id="KFI19858.1"/>
    </source>
</evidence>
<protein>
    <submittedName>
        <fullName evidence="3">ATPase AAA</fullName>
    </submittedName>
</protein>
<dbReference type="Gene3D" id="1.10.8.60">
    <property type="match status" value="1"/>
</dbReference>
<dbReference type="CDD" id="cd00009">
    <property type="entry name" value="AAA"/>
    <property type="match status" value="1"/>
</dbReference>
<dbReference type="NCBIfam" id="TIGR03420">
    <property type="entry name" value="DnaA_homol_Hda"/>
    <property type="match status" value="1"/>
</dbReference>
<dbReference type="Proteomes" id="UP000028839">
    <property type="component" value="Unassembled WGS sequence"/>
</dbReference>
<dbReference type="PANTHER" id="PTHR30050">
    <property type="entry name" value="CHROMOSOMAL REPLICATION INITIATOR PROTEIN DNAA"/>
    <property type="match status" value="1"/>
</dbReference>
<sequence>MVTQQLPLPIGDSGAPSFENYYLAAANRESVAAVERCGQGKGDRFLCLRGPSGVGKTHLLLAACQIAAQKGERVAYVPLKRAVIMAPEILGGLEVAAFVAIDDIDHIAGYRHWEESLLHLYNLLQEGRGRLLLASTDKPSTLHWLLPDLRSRLGWGLGYQLQPLDDHQKHAALQFQAAKRGLELPDEVAGFLLRHSERDMHSLSSILAQLERASMAAQRRLTVPFVRQVLDI</sequence>
<evidence type="ECO:0000259" key="2">
    <source>
        <dbReference type="Pfam" id="PF22688"/>
    </source>
</evidence>
<dbReference type="GO" id="GO:0032297">
    <property type="term" value="P:negative regulation of DNA-templated DNA replication initiation"/>
    <property type="evidence" value="ECO:0007669"/>
    <property type="project" value="InterPro"/>
</dbReference>
<evidence type="ECO:0000313" key="4">
    <source>
        <dbReference type="Proteomes" id="UP000028839"/>
    </source>
</evidence>
<dbReference type="GO" id="GO:0006270">
    <property type="term" value="P:DNA replication initiation"/>
    <property type="evidence" value="ECO:0007669"/>
    <property type="project" value="TreeGrafter"/>
</dbReference>
<dbReference type="AlphaFoldDB" id="A0A0E2Z2H5"/>
<dbReference type="OrthoDB" id="9784878at2"/>
<dbReference type="PANTHER" id="PTHR30050:SF5">
    <property type="entry name" value="DNAA REGULATORY INACTIVATOR HDA"/>
    <property type="match status" value="1"/>
</dbReference>
<comment type="caution">
    <text evidence="3">The sequence shown here is derived from an EMBL/GenBank/DDBJ whole genome shotgun (WGS) entry which is preliminary data.</text>
</comment>
<gene>
    <name evidence="3" type="ORF">IB75_06180</name>
</gene>
<dbReference type="InterPro" id="IPR027417">
    <property type="entry name" value="P-loop_NTPase"/>
</dbReference>
<dbReference type="HOGENOM" id="CLU_072265_1_1_6"/>
<feature type="domain" description="Hda lid" evidence="2">
    <location>
        <begin position="166"/>
        <end position="230"/>
    </location>
</feature>
<organism evidence="3 4">
    <name type="scientific">Nitrosococcus oceani C-27</name>
    <dbReference type="NCBI Taxonomy" id="314279"/>
    <lineage>
        <taxon>Bacteria</taxon>
        <taxon>Pseudomonadati</taxon>
        <taxon>Pseudomonadota</taxon>
        <taxon>Gammaproteobacteria</taxon>
        <taxon>Chromatiales</taxon>
        <taxon>Chromatiaceae</taxon>
        <taxon>Nitrosococcus</taxon>
    </lineage>
</organism>
<dbReference type="InterPro" id="IPR013317">
    <property type="entry name" value="DnaA_dom"/>
</dbReference>
<dbReference type="EMBL" id="JPGN01000035">
    <property type="protein sequence ID" value="KFI19858.1"/>
    <property type="molecule type" value="Genomic_DNA"/>
</dbReference>
<proteinExistence type="predicted"/>
<dbReference type="Pfam" id="PF22688">
    <property type="entry name" value="Hda_lid"/>
    <property type="match status" value="1"/>
</dbReference>
<dbReference type="InterPro" id="IPR017788">
    <property type="entry name" value="Hda"/>
</dbReference>
<name>A0A0E2Z2H5_9GAMM</name>
<evidence type="ECO:0000259" key="1">
    <source>
        <dbReference type="Pfam" id="PF00308"/>
    </source>
</evidence>
<dbReference type="Pfam" id="PF00308">
    <property type="entry name" value="Bac_DnaA"/>
    <property type="match status" value="1"/>
</dbReference>
<feature type="domain" description="Chromosomal replication initiator protein DnaA ATPAse" evidence="1">
    <location>
        <begin position="17"/>
        <end position="157"/>
    </location>
</feature>
<reference evidence="3 4" key="1">
    <citation type="submission" date="2014-07" db="EMBL/GenBank/DDBJ databases">
        <title>Comparative analysis of Nitrosococcus oceani genome inventories of strains from Pacific and Atlantic gyres.</title>
        <authorList>
            <person name="Lim C.K."/>
            <person name="Wang L."/>
            <person name="Sayavedra-Soto L.A."/>
            <person name="Klotz M.G."/>
        </authorList>
    </citation>
    <scope>NUCLEOTIDE SEQUENCE [LARGE SCALE GENOMIC DNA]</scope>
    <source>
        <strain evidence="3 4">C-27</strain>
    </source>
</reference>
<dbReference type="InterPro" id="IPR055199">
    <property type="entry name" value="Hda_lid"/>
</dbReference>
<accession>A0A0E2Z2H5</accession>
<dbReference type="Gene3D" id="3.40.50.300">
    <property type="entry name" value="P-loop containing nucleotide triphosphate hydrolases"/>
    <property type="match status" value="1"/>
</dbReference>